<evidence type="ECO:0000313" key="3">
    <source>
        <dbReference type="Proteomes" id="UP001374579"/>
    </source>
</evidence>
<reference evidence="2 3" key="1">
    <citation type="submission" date="2024-02" db="EMBL/GenBank/DDBJ databases">
        <title>Chromosome-scale genome assembly of the rough periwinkle Littorina saxatilis.</title>
        <authorList>
            <person name="De Jode A."/>
            <person name="Faria R."/>
            <person name="Formenti G."/>
            <person name="Sims Y."/>
            <person name="Smith T.P."/>
            <person name="Tracey A."/>
            <person name="Wood J.M.D."/>
            <person name="Zagrodzka Z.B."/>
            <person name="Johannesson K."/>
            <person name="Butlin R.K."/>
            <person name="Leder E.H."/>
        </authorList>
    </citation>
    <scope>NUCLEOTIDE SEQUENCE [LARGE SCALE GENOMIC DNA]</scope>
    <source>
        <strain evidence="2">Snail1</strain>
        <tissue evidence="2">Muscle</tissue>
    </source>
</reference>
<keyword evidence="3" id="KW-1185">Reference proteome</keyword>
<proteinExistence type="predicted"/>
<organism evidence="2 3">
    <name type="scientific">Littorina saxatilis</name>
    <dbReference type="NCBI Taxonomy" id="31220"/>
    <lineage>
        <taxon>Eukaryota</taxon>
        <taxon>Metazoa</taxon>
        <taxon>Spiralia</taxon>
        <taxon>Lophotrochozoa</taxon>
        <taxon>Mollusca</taxon>
        <taxon>Gastropoda</taxon>
        <taxon>Caenogastropoda</taxon>
        <taxon>Littorinimorpha</taxon>
        <taxon>Littorinoidea</taxon>
        <taxon>Littorinidae</taxon>
        <taxon>Littorina</taxon>
    </lineage>
</organism>
<feature type="domain" description="BTB" evidence="1">
    <location>
        <begin position="18"/>
        <end position="116"/>
    </location>
</feature>
<comment type="caution">
    <text evidence="2">The sequence shown here is derived from an EMBL/GenBank/DDBJ whole genome shotgun (WGS) entry which is preliminary data.</text>
</comment>
<dbReference type="Pfam" id="PF02214">
    <property type="entry name" value="BTB_2"/>
    <property type="match status" value="1"/>
</dbReference>
<accession>A0AAN9C3F8</accession>
<dbReference type="InterPro" id="IPR003131">
    <property type="entry name" value="T1-type_BTB"/>
</dbReference>
<dbReference type="InterPro" id="IPR011333">
    <property type="entry name" value="SKP1/BTB/POZ_sf"/>
</dbReference>
<evidence type="ECO:0000259" key="1">
    <source>
        <dbReference type="SMART" id="SM00225"/>
    </source>
</evidence>
<sequence length="272" mass="29992">MSAGVSLDDSASQQQFPDVIELNVGGRLFQTTLMTLTKDPNTMLGAMFSGKHRQPQDKDGQYFIDDDGDTFAYILRYLRHGQFPPTSKVEEVHGSAVYFGLQDLVEELELLPQILIPKVRSGFLSHYNSINTTIKQILETAVKLSYTQPLSPRVAVIMCVRNTANAVYKERAPSHHCAFSGWPETSSVHSGKWDKRKADLLVGPLSLTSISEKLYVDGLVKEMVSRGYTVGREGIGNCNTGFETQGAKTVKGAGCGGELYRILLTWQLALSI</sequence>
<dbReference type="GO" id="GO:0051260">
    <property type="term" value="P:protein homooligomerization"/>
    <property type="evidence" value="ECO:0007669"/>
    <property type="project" value="InterPro"/>
</dbReference>
<gene>
    <name evidence="2" type="ORF">V1264_002311</name>
</gene>
<dbReference type="SUPFAM" id="SSF54695">
    <property type="entry name" value="POZ domain"/>
    <property type="match status" value="1"/>
</dbReference>
<dbReference type="SMART" id="SM00225">
    <property type="entry name" value="BTB"/>
    <property type="match status" value="1"/>
</dbReference>
<dbReference type="PANTHER" id="PTHR14499">
    <property type="entry name" value="POTASSIUM CHANNEL TETRAMERIZATION DOMAIN-CONTAINING"/>
    <property type="match status" value="1"/>
</dbReference>
<dbReference type="Gene3D" id="3.30.710.10">
    <property type="entry name" value="Potassium Channel Kv1.1, Chain A"/>
    <property type="match status" value="1"/>
</dbReference>
<evidence type="ECO:0000313" key="2">
    <source>
        <dbReference type="EMBL" id="KAK7116676.1"/>
    </source>
</evidence>
<dbReference type="EMBL" id="JBAMIC010000001">
    <property type="protein sequence ID" value="KAK7116676.1"/>
    <property type="molecule type" value="Genomic_DNA"/>
</dbReference>
<name>A0AAN9C3F8_9CAEN</name>
<protein>
    <recommendedName>
        <fullName evidence="1">BTB domain-containing protein</fullName>
    </recommendedName>
</protein>
<dbReference type="PANTHER" id="PTHR14499:SF136">
    <property type="entry name" value="GH08630P"/>
    <property type="match status" value="1"/>
</dbReference>
<dbReference type="Proteomes" id="UP001374579">
    <property type="component" value="Unassembled WGS sequence"/>
</dbReference>
<dbReference type="InterPro" id="IPR000210">
    <property type="entry name" value="BTB/POZ_dom"/>
</dbReference>
<dbReference type="AlphaFoldDB" id="A0AAN9C3F8"/>